<dbReference type="SUPFAM" id="SSF81321">
    <property type="entry name" value="Family A G protein-coupled receptor-like"/>
    <property type="match status" value="1"/>
</dbReference>
<feature type="transmembrane region" description="Helical" evidence="10">
    <location>
        <begin position="354"/>
        <end position="377"/>
    </location>
</feature>
<gene>
    <name evidence="13" type="primary">8229828</name>
    <name evidence="12" type="ORF">Phum_PHUM300710</name>
</gene>
<keyword evidence="6" id="KW-0297">G-protein coupled receptor</keyword>
<organism>
    <name type="scientific">Pediculus humanus subsp. corporis</name>
    <name type="common">Body louse</name>
    <dbReference type="NCBI Taxonomy" id="121224"/>
    <lineage>
        <taxon>Eukaryota</taxon>
        <taxon>Metazoa</taxon>
        <taxon>Ecdysozoa</taxon>
        <taxon>Arthropoda</taxon>
        <taxon>Hexapoda</taxon>
        <taxon>Insecta</taxon>
        <taxon>Pterygota</taxon>
        <taxon>Neoptera</taxon>
        <taxon>Paraneoptera</taxon>
        <taxon>Psocodea</taxon>
        <taxon>Troctomorpha</taxon>
        <taxon>Phthiraptera</taxon>
        <taxon>Anoplura</taxon>
        <taxon>Pediculidae</taxon>
        <taxon>Pediculus</taxon>
    </lineage>
</organism>
<dbReference type="EMBL" id="AAZO01003499">
    <property type="status" value="NOT_ANNOTATED_CDS"/>
    <property type="molecule type" value="Genomic_DNA"/>
</dbReference>
<dbReference type="InParanoid" id="E0VM50"/>
<evidence type="ECO:0000259" key="11">
    <source>
        <dbReference type="PROSITE" id="PS50261"/>
    </source>
</evidence>
<dbReference type="Proteomes" id="UP000009046">
    <property type="component" value="Unassembled WGS sequence"/>
</dbReference>
<keyword evidence="4" id="KW-0732">Signal</keyword>
<feature type="transmembrane region" description="Helical" evidence="10">
    <location>
        <begin position="144"/>
        <end position="165"/>
    </location>
</feature>
<dbReference type="Gene3D" id="1.20.1070.10">
    <property type="entry name" value="Rhodopsin 7-helix transmembrane proteins"/>
    <property type="match status" value="1"/>
</dbReference>
<dbReference type="GO" id="GO:0008528">
    <property type="term" value="F:G protein-coupled peptide receptor activity"/>
    <property type="evidence" value="ECO:0007669"/>
    <property type="project" value="TreeGrafter"/>
</dbReference>
<evidence type="ECO:0000256" key="6">
    <source>
        <dbReference type="ARBA" id="ARBA00023040"/>
    </source>
</evidence>
<dbReference type="InterPro" id="IPR051384">
    <property type="entry name" value="Mth_GPCR"/>
</dbReference>
<reference evidence="13" key="3">
    <citation type="submission" date="2020-05" db="UniProtKB">
        <authorList>
            <consortium name="EnsemblMetazoa"/>
        </authorList>
    </citation>
    <scope>IDENTIFICATION</scope>
    <source>
        <strain evidence="13">USDA</strain>
    </source>
</reference>
<evidence type="ECO:0000256" key="9">
    <source>
        <dbReference type="ARBA" id="ARBA00023224"/>
    </source>
</evidence>
<dbReference type="eggNOG" id="ENOG502R7A7">
    <property type="taxonomic scope" value="Eukaryota"/>
</dbReference>
<dbReference type="HOGENOM" id="CLU_002753_3_0_1"/>
<feature type="transmembrane region" description="Helical" evidence="10">
    <location>
        <begin position="177"/>
        <end position="198"/>
    </location>
</feature>
<dbReference type="CDD" id="cd15039">
    <property type="entry name" value="7tmB3_Methuselah-like"/>
    <property type="match status" value="1"/>
</dbReference>
<dbReference type="AlphaFoldDB" id="E0VM50"/>
<sequence>MKMFYTVCICTTTPCLRKCCLKGQVFINNTCKPRDLDIKPAVFTEGYAYIPDYGISNFHRAFGDTCKYKSYQLEPEVYPTDEYYLITNGTLVLPNDNVAYDASQFCFENIIRNSNDDLNSDYEEIILKAFVCFPEEPQPPEKMIAYPVGMIISMPFLLATFIVYSLPELRNLHGKNLMSEVASLLTAYIALVTTQLGGNTISDTLCIICGFLTQYGFLATFFWLNVMCFDIWSTFSGFGKFSGRVKVKELKKYILYSFYAWGCPTLILLVTVAIDYSPNVPDFIIKPNIGTKKCYFETKIATLVYFYAPMAVIVICDITLFVLTAFKICKVRKETKVLMQNENRRNEETNKQRYNLYLKLFLVMGINWVTEIISWLFEGPKEFWYFTDFMNSLQGVLIFVICVLTKSTKKRISKRFSRTASKSSKTNTLLLHS</sequence>
<keyword evidence="14" id="KW-1185">Reference proteome</keyword>
<dbReference type="OrthoDB" id="6082634at2759"/>
<dbReference type="Pfam" id="PF06652">
    <property type="entry name" value="Methuselah_N"/>
    <property type="match status" value="1"/>
</dbReference>
<dbReference type="InterPro" id="IPR017981">
    <property type="entry name" value="GPCR_2-like_7TM"/>
</dbReference>
<dbReference type="GO" id="GO:0005886">
    <property type="term" value="C:plasma membrane"/>
    <property type="evidence" value="ECO:0007669"/>
    <property type="project" value="TreeGrafter"/>
</dbReference>
<evidence type="ECO:0000256" key="4">
    <source>
        <dbReference type="ARBA" id="ARBA00022729"/>
    </source>
</evidence>
<dbReference type="Pfam" id="PF00002">
    <property type="entry name" value="7tm_2"/>
    <property type="match status" value="1"/>
</dbReference>
<keyword evidence="9" id="KW-0807">Transducer</keyword>
<evidence type="ECO:0000313" key="14">
    <source>
        <dbReference type="Proteomes" id="UP000009046"/>
    </source>
</evidence>
<comment type="similarity">
    <text evidence="2">Belongs to the G-protein coupled receptor 2 family. Mth subfamily.</text>
</comment>
<dbReference type="CTD" id="8229828"/>
<evidence type="ECO:0000313" key="12">
    <source>
        <dbReference type="EMBL" id="EEB14456.1"/>
    </source>
</evidence>
<dbReference type="EnsemblMetazoa" id="PHUM300710-RA">
    <property type="protein sequence ID" value="PHUM300710-PA"/>
    <property type="gene ID" value="PHUM300710"/>
</dbReference>
<dbReference type="RefSeq" id="XP_002427194.1">
    <property type="nucleotide sequence ID" value="XM_002427149.1"/>
</dbReference>
<comment type="subcellular location">
    <subcellularLocation>
        <location evidence="1">Membrane</location>
        <topology evidence="1">Multi-pass membrane protein</topology>
    </subcellularLocation>
</comment>
<dbReference type="PROSITE" id="PS50261">
    <property type="entry name" value="G_PROTEIN_RECEP_F2_4"/>
    <property type="match status" value="1"/>
</dbReference>
<dbReference type="GeneID" id="8229828"/>
<feature type="transmembrane region" description="Helical" evidence="10">
    <location>
        <begin position="253"/>
        <end position="274"/>
    </location>
</feature>
<evidence type="ECO:0000256" key="10">
    <source>
        <dbReference type="SAM" id="Phobius"/>
    </source>
</evidence>
<protein>
    <submittedName>
        <fullName evidence="12">Class B secretin-like G-protein coupled receptor GPRmth1, putative</fullName>
    </submittedName>
</protein>
<feature type="transmembrane region" description="Helical" evidence="10">
    <location>
        <begin position="383"/>
        <end position="405"/>
    </location>
</feature>
<name>E0VM50_PEDHC</name>
<dbReference type="InterPro" id="IPR000832">
    <property type="entry name" value="GPCR_2_secretin-like"/>
</dbReference>
<dbReference type="EMBL" id="DS235289">
    <property type="protein sequence ID" value="EEB14456.1"/>
    <property type="molecule type" value="Genomic_DNA"/>
</dbReference>
<keyword evidence="7 10" id="KW-0472">Membrane</keyword>
<keyword evidence="3 10" id="KW-0812">Transmembrane</keyword>
<accession>E0VM50</accession>
<reference evidence="12" key="2">
    <citation type="submission" date="2007-04" db="EMBL/GenBank/DDBJ databases">
        <title>The genome of the human body louse.</title>
        <authorList>
            <consortium name="The Human Body Louse Genome Consortium"/>
            <person name="Kirkness E."/>
            <person name="Walenz B."/>
            <person name="Hass B."/>
            <person name="Bruggner R."/>
            <person name="Strausberg R."/>
        </authorList>
    </citation>
    <scope>NUCLEOTIDE SEQUENCE</scope>
    <source>
        <strain evidence="12">USDA</strain>
    </source>
</reference>
<evidence type="ECO:0000313" key="13">
    <source>
        <dbReference type="EnsemblMetazoa" id="PHUM300710-PA"/>
    </source>
</evidence>
<feature type="domain" description="G-protein coupled receptors family 2 profile 2" evidence="11">
    <location>
        <begin position="142"/>
        <end position="406"/>
    </location>
</feature>
<evidence type="ECO:0000256" key="2">
    <source>
        <dbReference type="ARBA" id="ARBA00008979"/>
    </source>
</evidence>
<dbReference type="InterPro" id="IPR010596">
    <property type="entry name" value="Methuselah_N_dom"/>
</dbReference>
<evidence type="ECO:0000256" key="7">
    <source>
        <dbReference type="ARBA" id="ARBA00023136"/>
    </source>
</evidence>
<evidence type="ECO:0000256" key="1">
    <source>
        <dbReference type="ARBA" id="ARBA00004141"/>
    </source>
</evidence>
<dbReference type="SUPFAM" id="SSF63877">
    <property type="entry name" value="Methuselah ectodomain"/>
    <property type="match status" value="1"/>
</dbReference>
<dbReference type="InterPro" id="IPR036272">
    <property type="entry name" value="Methuselah_N_sf"/>
</dbReference>
<proteinExistence type="inferred from homology"/>
<dbReference type="OMA" id="GKALCHY"/>
<evidence type="ECO:0000256" key="3">
    <source>
        <dbReference type="ARBA" id="ARBA00022692"/>
    </source>
</evidence>
<dbReference type="InterPro" id="IPR023311">
    <property type="entry name" value="Methusela_ecto_dom_2"/>
</dbReference>
<keyword evidence="8 12" id="KW-0675">Receptor</keyword>
<dbReference type="GO" id="GO:0007166">
    <property type="term" value="P:cell surface receptor signaling pathway"/>
    <property type="evidence" value="ECO:0007669"/>
    <property type="project" value="InterPro"/>
</dbReference>
<dbReference type="PANTHER" id="PTHR47154:SF2">
    <property type="entry name" value="G-PROTEIN COUPLED RECEPTOR MTH-RELATED"/>
    <property type="match status" value="1"/>
</dbReference>
<dbReference type="VEuPathDB" id="VectorBase:PHUM300710"/>
<feature type="transmembrane region" description="Helical" evidence="10">
    <location>
        <begin position="305"/>
        <end position="326"/>
    </location>
</feature>
<evidence type="ECO:0000256" key="5">
    <source>
        <dbReference type="ARBA" id="ARBA00022989"/>
    </source>
</evidence>
<dbReference type="KEGG" id="phu:Phum_PHUM300710"/>
<evidence type="ECO:0000256" key="8">
    <source>
        <dbReference type="ARBA" id="ARBA00023170"/>
    </source>
</evidence>
<reference evidence="12" key="1">
    <citation type="submission" date="2007-04" db="EMBL/GenBank/DDBJ databases">
        <title>Annotation of Pediculus humanus corporis strain USDA.</title>
        <authorList>
            <person name="Kirkness E."/>
            <person name="Hannick L."/>
            <person name="Hass B."/>
            <person name="Bruggner R."/>
            <person name="Lawson D."/>
            <person name="Bidwell S."/>
            <person name="Joardar V."/>
            <person name="Caler E."/>
            <person name="Walenz B."/>
            <person name="Inman J."/>
            <person name="Schobel S."/>
            <person name="Galinsky K."/>
            <person name="Amedeo P."/>
            <person name="Strausberg R."/>
        </authorList>
    </citation>
    <scope>NUCLEOTIDE SEQUENCE</scope>
    <source>
        <strain evidence="12">USDA</strain>
    </source>
</reference>
<dbReference type="Gene3D" id="2.170.180.11">
    <property type="entry name" value="Methuselah ectodomain, domain 2"/>
    <property type="match status" value="1"/>
</dbReference>
<dbReference type="PANTHER" id="PTHR47154">
    <property type="entry name" value="G-PROTEIN COUPLED RECEPTOR MTH-RELATED"/>
    <property type="match status" value="1"/>
</dbReference>
<keyword evidence="5 10" id="KW-1133">Transmembrane helix</keyword>
<feature type="transmembrane region" description="Helical" evidence="10">
    <location>
        <begin position="204"/>
        <end position="232"/>
    </location>
</feature>